<keyword evidence="2" id="KW-0378">Hydrolase</keyword>
<dbReference type="Pfam" id="PF00144">
    <property type="entry name" value="Beta-lactamase"/>
    <property type="match status" value="1"/>
</dbReference>
<gene>
    <name evidence="2" type="ORF">GCM10011510_08730</name>
</gene>
<name>A0A917EFS5_9STRE</name>
<dbReference type="Proteomes" id="UP000660801">
    <property type="component" value="Unassembled WGS sequence"/>
</dbReference>
<dbReference type="InterPro" id="IPR012338">
    <property type="entry name" value="Beta-lactam/transpept-like"/>
</dbReference>
<dbReference type="RefSeq" id="WP_068994057.1">
    <property type="nucleotide sequence ID" value="NZ_BMJN01000011.1"/>
</dbReference>
<reference evidence="2" key="2">
    <citation type="submission" date="2020-09" db="EMBL/GenBank/DDBJ databases">
        <authorList>
            <person name="Sun Q."/>
            <person name="Zhou Y."/>
        </authorList>
    </citation>
    <scope>NUCLEOTIDE SEQUENCE</scope>
    <source>
        <strain evidence="2">CGMCC 1.15533</strain>
    </source>
</reference>
<evidence type="ECO:0000259" key="1">
    <source>
        <dbReference type="Pfam" id="PF00144"/>
    </source>
</evidence>
<dbReference type="Gene3D" id="3.40.710.10">
    <property type="entry name" value="DD-peptidase/beta-lactamase superfamily"/>
    <property type="match status" value="1"/>
</dbReference>
<feature type="domain" description="Beta-lactamase-related" evidence="1">
    <location>
        <begin position="8"/>
        <end position="387"/>
    </location>
</feature>
<proteinExistence type="predicted"/>
<evidence type="ECO:0000313" key="2">
    <source>
        <dbReference type="EMBL" id="GGE29705.1"/>
    </source>
</evidence>
<accession>A0A917EFS5</accession>
<dbReference type="EMBL" id="BMJN01000011">
    <property type="protein sequence ID" value="GGE29705.1"/>
    <property type="molecule type" value="Genomic_DNA"/>
</dbReference>
<dbReference type="InterPro" id="IPR001466">
    <property type="entry name" value="Beta-lactam-related"/>
</dbReference>
<evidence type="ECO:0000313" key="3">
    <source>
        <dbReference type="Proteomes" id="UP000660801"/>
    </source>
</evidence>
<dbReference type="SUPFAM" id="SSF56601">
    <property type="entry name" value="beta-lactamase/transpeptidase-like"/>
    <property type="match status" value="1"/>
</dbReference>
<keyword evidence="3" id="KW-1185">Reference proteome</keyword>
<comment type="caution">
    <text evidence="2">The sequence shown here is derived from an EMBL/GenBank/DDBJ whole genome shotgun (WGS) entry which is preliminary data.</text>
</comment>
<sequence>MTKWEIVQRQIQDAVDNQVIAGAAIHIVKDGETVLNAGFGQDKRDSIYRIYSMTKVVTAVAIYKLIEEGRLQITDCLADYLPAFENHVFYNKNGKLALGRKITIKDLLNMTSGMPYPGEDSQSAIRMKEFEQEIVLKMRNGTRYSTKELMNLVAAVPGEFEAGTEWSYGISADILGGVIEVVTDQTLSQFFEEHIFQPLGMSDTGFFVPEKKLDRISAITRRHPEFQYVDTFDRKALETDVTDYLTLPFVYDVNTVEPQFLSGGGGLYSTAQDFNQLAQCLLNGGKYAEGQLLQESTVKEMTQFPSEDRNYSKVHAKAVGNGIPGYSYHNLLRILTHPDEAKVLGVGGNVGEFGWDGAGGNFVVIDPIDNISVVFMMQDLHAAEPILRRNMYRTIFQ</sequence>
<dbReference type="InterPro" id="IPR050789">
    <property type="entry name" value="Diverse_Enzym_Activities"/>
</dbReference>
<protein>
    <submittedName>
        <fullName evidence="2">Serine hydrolase</fullName>
    </submittedName>
</protein>
<dbReference type="PANTHER" id="PTHR43283">
    <property type="entry name" value="BETA-LACTAMASE-RELATED"/>
    <property type="match status" value="1"/>
</dbReference>
<dbReference type="OrthoDB" id="9770183at2"/>
<reference evidence="2" key="1">
    <citation type="journal article" date="2014" name="Int. J. Syst. Evol. Microbiol.">
        <title>Complete genome sequence of Corynebacterium casei LMG S-19264T (=DSM 44701T), isolated from a smear-ripened cheese.</title>
        <authorList>
            <consortium name="US DOE Joint Genome Institute (JGI-PGF)"/>
            <person name="Walter F."/>
            <person name="Albersmeier A."/>
            <person name="Kalinowski J."/>
            <person name="Ruckert C."/>
        </authorList>
    </citation>
    <scope>NUCLEOTIDE SEQUENCE</scope>
    <source>
        <strain evidence="2">CGMCC 1.15533</strain>
    </source>
</reference>
<dbReference type="GO" id="GO:0016787">
    <property type="term" value="F:hydrolase activity"/>
    <property type="evidence" value="ECO:0007669"/>
    <property type="project" value="UniProtKB-KW"/>
</dbReference>
<organism evidence="2 3">
    <name type="scientific">Streptococcus himalayensis</name>
    <dbReference type="NCBI Taxonomy" id="1888195"/>
    <lineage>
        <taxon>Bacteria</taxon>
        <taxon>Bacillati</taxon>
        <taxon>Bacillota</taxon>
        <taxon>Bacilli</taxon>
        <taxon>Lactobacillales</taxon>
        <taxon>Streptococcaceae</taxon>
        <taxon>Streptococcus</taxon>
    </lineage>
</organism>
<dbReference type="PANTHER" id="PTHR43283:SF3">
    <property type="entry name" value="BETA-LACTAMASE FAMILY PROTEIN (AFU_ORTHOLOGUE AFUA_5G07500)"/>
    <property type="match status" value="1"/>
</dbReference>
<dbReference type="AlphaFoldDB" id="A0A917EFS5"/>